<evidence type="ECO:0000256" key="1">
    <source>
        <dbReference type="SAM" id="MobiDB-lite"/>
    </source>
</evidence>
<evidence type="ECO:0000313" key="4">
    <source>
        <dbReference type="EMBL" id="EPT00804.1"/>
    </source>
</evidence>
<keyword evidence="2" id="KW-1133">Transmembrane helix</keyword>
<feature type="compositionally biased region" description="Polar residues" evidence="1">
    <location>
        <begin position="600"/>
        <end position="611"/>
    </location>
</feature>
<keyword evidence="2" id="KW-0472">Membrane</keyword>
<protein>
    <recommendedName>
        <fullName evidence="3">Membrane anchor Opy2 N-terminal domain-containing protein</fullName>
    </recommendedName>
</protein>
<feature type="compositionally biased region" description="Low complexity" evidence="1">
    <location>
        <begin position="538"/>
        <end position="562"/>
    </location>
</feature>
<feature type="region of interest" description="Disordered" evidence="1">
    <location>
        <begin position="650"/>
        <end position="670"/>
    </location>
</feature>
<feature type="region of interest" description="Disordered" evidence="1">
    <location>
        <begin position="148"/>
        <end position="242"/>
    </location>
</feature>
<dbReference type="eggNOG" id="ENOG502SDE5">
    <property type="taxonomic scope" value="Eukaryota"/>
</dbReference>
<dbReference type="InterPro" id="IPR018571">
    <property type="entry name" value="Membrane_anchor_Opy2_N"/>
</dbReference>
<feature type="domain" description="Membrane anchor Opy2 N-terminal" evidence="3">
    <location>
        <begin position="17"/>
        <end position="50"/>
    </location>
</feature>
<dbReference type="InParanoid" id="S8EC60"/>
<sequence>MAHHILMHRELALRGSCVFCNDTPPQCHCPSQDQCAYIAQSCGACASYQCLPPSSGSSSSSSGVSGGAVAGAVIASIVFLLLVLGAFWFYRRRLRQRQAAQGGQEGKADVPARAEDVLNRPDPNEKPHELEPPSLVRIYTGSSVGTINLDPNVSQGGSTMHATDGHSRDSVQSNPFNDSHSIQTTSTGTRSNVIPIALVPPATFVPPPTSPRNTQSTAATSGSTLTDPSRLAPLRPERDPGLDIGVRGIEVAHDGAKPSDEQSQRTGLSNRASYLSTGSYASDLLSEAPVIVRPTRVVGVVKAEVIRTSPGNSPSKESLRVQAANRPPVRSPLAASSFGPLDVLPESQEHGQEATVHGNPFGDEHSPYRESDQGSPAPSQTTFGTPSTRDEEDGLRPMSTYTQAASVIGSVIGAEIGGATRVHLGLDHLRAGPPYTSGEHMPHTASSGVLNSPHSAYRMTSAKLINTSPAGTPTGTLERQQARAMEQIVENVPSKRISMSSVVSTDTRADSILESFPFVPPSPISNRPIRTPPRSPLAQQSFANANNARAASPASNAASAPTSPLPPPPSRDAPQRESVNAAPTSLSPPPRAHKSRAMSVASQSSTMTNGLGSFPFQIDSGASDAASAGSPPSSFMGRTRASLDTLALTSDLSSYPLSFDRSAPPPVPRP</sequence>
<keyword evidence="2" id="KW-0812">Transmembrane</keyword>
<dbReference type="AlphaFoldDB" id="S8EC60"/>
<keyword evidence="5" id="KW-1185">Reference proteome</keyword>
<feature type="compositionally biased region" description="Basic and acidic residues" evidence="1">
    <location>
        <begin position="362"/>
        <end position="372"/>
    </location>
</feature>
<dbReference type="OrthoDB" id="2402916at2759"/>
<feature type="region of interest" description="Disordered" evidence="1">
    <location>
        <begin position="514"/>
        <end position="638"/>
    </location>
</feature>
<proteinExistence type="predicted"/>
<feature type="compositionally biased region" description="Polar residues" evidence="1">
    <location>
        <begin position="170"/>
        <end position="192"/>
    </location>
</feature>
<organism evidence="4 5">
    <name type="scientific">Fomitopsis schrenkii</name>
    <name type="common">Brown rot fungus</name>
    <dbReference type="NCBI Taxonomy" id="2126942"/>
    <lineage>
        <taxon>Eukaryota</taxon>
        <taxon>Fungi</taxon>
        <taxon>Dikarya</taxon>
        <taxon>Basidiomycota</taxon>
        <taxon>Agaricomycotina</taxon>
        <taxon>Agaricomycetes</taxon>
        <taxon>Polyporales</taxon>
        <taxon>Fomitopsis</taxon>
    </lineage>
</organism>
<gene>
    <name evidence="4" type="ORF">FOMPIDRAFT_1023578</name>
</gene>
<dbReference type="HOGENOM" id="CLU_407767_0_0_1"/>
<dbReference type="Proteomes" id="UP000015241">
    <property type="component" value="Unassembled WGS sequence"/>
</dbReference>
<feature type="transmembrane region" description="Helical" evidence="2">
    <location>
        <begin position="68"/>
        <end position="90"/>
    </location>
</feature>
<feature type="compositionally biased region" description="Polar residues" evidence="1">
    <location>
        <begin position="212"/>
        <end position="227"/>
    </location>
</feature>
<feature type="compositionally biased region" description="Low complexity" evidence="1">
    <location>
        <begin position="619"/>
        <end position="634"/>
    </location>
</feature>
<accession>S8EC60</accession>
<evidence type="ECO:0000313" key="5">
    <source>
        <dbReference type="Proteomes" id="UP000015241"/>
    </source>
</evidence>
<name>S8EC60_FOMSC</name>
<feature type="compositionally biased region" description="Polar residues" evidence="1">
    <location>
        <begin position="148"/>
        <end position="161"/>
    </location>
</feature>
<evidence type="ECO:0000259" key="3">
    <source>
        <dbReference type="Pfam" id="PF09463"/>
    </source>
</evidence>
<dbReference type="Pfam" id="PF09463">
    <property type="entry name" value="Opy2"/>
    <property type="match status" value="1"/>
</dbReference>
<evidence type="ECO:0000256" key="2">
    <source>
        <dbReference type="SAM" id="Phobius"/>
    </source>
</evidence>
<feature type="compositionally biased region" description="Basic and acidic residues" evidence="1">
    <location>
        <begin position="106"/>
        <end position="131"/>
    </location>
</feature>
<reference evidence="4 5" key="1">
    <citation type="journal article" date="2012" name="Science">
        <title>The Paleozoic origin of enzymatic lignin decomposition reconstructed from 31 fungal genomes.</title>
        <authorList>
            <person name="Floudas D."/>
            <person name="Binder M."/>
            <person name="Riley R."/>
            <person name="Barry K."/>
            <person name="Blanchette R.A."/>
            <person name="Henrissat B."/>
            <person name="Martinez A.T."/>
            <person name="Otillar R."/>
            <person name="Spatafora J.W."/>
            <person name="Yadav J.S."/>
            <person name="Aerts A."/>
            <person name="Benoit I."/>
            <person name="Boyd A."/>
            <person name="Carlson A."/>
            <person name="Copeland A."/>
            <person name="Coutinho P.M."/>
            <person name="de Vries R.P."/>
            <person name="Ferreira P."/>
            <person name="Findley K."/>
            <person name="Foster B."/>
            <person name="Gaskell J."/>
            <person name="Glotzer D."/>
            <person name="Gorecki P."/>
            <person name="Heitman J."/>
            <person name="Hesse C."/>
            <person name="Hori C."/>
            <person name="Igarashi K."/>
            <person name="Jurgens J.A."/>
            <person name="Kallen N."/>
            <person name="Kersten P."/>
            <person name="Kohler A."/>
            <person name="Kuees U."/>
            <person name="Kumar T.K.A."/>
            <person name="Kuo A."/>
            <person name="LaButti K."/>
            <person name="Larrondo L.F."/>
            <person name="Lindquist E."/>
            <person name="Ling A."/>
            <person name="Lombard V."/>
            <person name="Lucas S."/>
            <person name="Lundell T."/>
            <person name="Martin R."/>
            <person name="McLaughlin D.J."/>
            <person name="Morgenstern I."/>
            <person name="Morin E."/>
            <person name="Murat C."/>
            <person name="Nagy L.G."/>
            <person name="Nolan M."/>
            <person name="Ohm R.A."/>
            <person name="Patyshakuliyeva A."/>
            <person name="Rokas A."/>
            <person name="Ruiz-Duenas F.J."/>
            <person name="Sabat G."/>
            <person name="Salamov A."/>
            <person name="Samejima M."/>
            <person name="Schmutz J."/>
            <person name="Slot J.C."/>
            <person name="St John F."/>
            <person name="Stenlid J."/>
            <person name="Sun H."/>
            <person name="Sun S."/>
            <person name="Syed K."/>
            <person name="Tsang A."/>
            <person name="Wiebenga A."/>
            <person name="Young D."/>
            <person name="Pisabarro A."/>
            <person name="Eastwood D.C."/>
            <person name="Martin F."/>
            <person name="Cullen D."/>
            <person name="Grigoriev I.V."/>
            <person name="Hibbett D.S."/>
        </authorList>
    </citation>
    <scope>NUCLEOTIDE SEQUENCE</scope>
    <source>
        <strain evidence="5">FP-58527</strain>
    </source>
</reference>
<feature type="region of interest" description="Disordered" evidence="1">
    <location>
        <begin position="99"/>
        <end position="132"/>
    </location>
</feature>
<dbReference type="EMBL" id="KE504146">
    <property type="protein sequence ID" value="EPT00804.1"/>
    <property type="molecule type" value="Genomic_DNA"/>
</dbReference>
<feature type="region of interest" description="Disordered" evidence="1">
    <location>
        <begin position="308"/>
        <end position="395"/>
    </location>
</feature>
<dbReference type="STRING" id="743788.S8EC60"/>
<feature type="compositionally biased region" description="Polar residues" evidence="1">
    <location>
        <begin position="373"/>
        <end position="387"/>
    </location>
</feature>